<comment type="subunit">
    <text evidence="14">Component of the 7-subunit TFIIH core complex composed of XPB/SSL2, XPD/RAD3, SSL1, TFB1, TFB2, TFB4 and TFB5, which is active in NER. The core complex associates with the 3-subunit CTD-kinase module TFIIK composed of CCL1, KIN28 and TFB3 to form the 10-subunit holoenzyme (holo-TFIIH) active in transcription.</text>
</comment>
<gene>
    <name evidence="16" type="ORF">WICMUC_001916</name>
</gene>
<dbReference type="GO" id="GO:0006289">
    <property type="term" value="P:nucleotide-excision repair"/>
    <property type="evidence" value="ECO:0007669"/>
    <property type="project" value="UniProtKB-UniRule"/>
</dbReference>
<protein>
    <recommendedName>
        <fullName evidence="4 14">General transcription and DNA repair factor IIH subunit TFB4</fullName>
        <shortName evidence="14">TFIIH subunit TFB4</shortName>
    </recommendedName>
    <alternativeName>
        <fullName evidence="13 14">RNA polymerase II transcription factor B subunit 4</fullName>
    </alternativeName>
</protein>
<evidence type="ECO:0000256" key="3">
    <source>
        <dbReference type="ARBA" id="ARBA00005273"/>
    </source>
</evidence>
<comment type="similarity">
    <text evidence="3 14">Belongs to the TFB4 family.</text>
</comment>
<dbReference type="GO" id="GO:0008270">
    <property type="term" value="F:zinc ion binding"/>
    <property type="evidence" value="ECO:0007669"/>
    <property type="project" value="UniProtKB-KW"/>
</dbReference>
<comment type="function">
    <text evidence="1 14">Component of the general transcription and DNA repair factor IIH (TFIIH) core complex, which is involved in general and transcription-coupled nucleotide excision repair (NER) of damaged DNA and, when complexed to TFIIK, in RNA transcription by RNA polymerase II. In NER, TFIIH acts by opening DNA around the lesion to allow the excision of the damaged oligonucleotide and its replacement by a new DNA fragment. In transcription, TFIIH has an essential role in transcription initiation. When the pre-initiation complex (PIC) has been established, TFIIH is required for promoter opening and promoter escape. Phosphorylation of the C-terminal tail (CTD) of the largest subunit of RNA polymerase II by the kinase module TFIIK controls the initiation of transcription.</text>
</comment>
<dbReference type="Proteomes" id="UP000769528">
    <property type="component" value="Unassembled WGS sequence"/>
</dbReference>
<feature type="compositionally biased region" description="Basic and acidic residues" evidence="15">
    <location>
        <begin position="90"/>
        <end position="101"/>
    </location>
</feature>
<dbReference type="GO" id="GO:0006355">
    <property type="term" value="P:regulation of DNA-templated transcription"/>
    <property type="evidence" value="ECO:0007669"/>
    <property type="project" value="InterPro"/>
</dbReference>
<keyword evidence="11 14" id="KW-0234">DNA repair</keyword>
<dbReference type="InterPro" id="IPR004600">
    <property type="entry name" value="TFIIH_Tfb4/GTF2H3"/>
</dbReference>
<name>A0A9P8PSY0_9ASCO</name>
<dbReference type="PANTHER" id="PTHR12831:SF0">
    <property type="entry name" value="GENERAL TRANSCRIPTION FACTOR IIH SUBUNIT 3"/>
    <property type="match status" value="1"/>
</dbReference>
<evidence type="ECO:0000313" key="16">
    <source>
        <dbReference type="EMBL" id="KAH3677010.1"/>
    </source>
</evidence>
<dbReference type="GO" id="GO:0000439">
    <property type="term" value="C:transcription factor TFIIH core complex"/>
    <property type="evidence" value="ECO:0007669"/>
    <property type="project" value="UniProtKB-UniRule"/>
</dbReference>
<keyword evidence="7 14" id="KW-0863">Zinc-finger</keyword>
<keyword evidence="17" id="KW-1185">Reference proteome</keyword>
<evidence type="ECO:0000256" key="13">
    <source>
        <dbReference type="ARBA" id="ARBA00033341"/>
    </source>
</evidence>
<proteinExistence type="inferred from homology"/>
<dbReference type="GO" id="GO:0005675">
    <property type="term" value="C:transcription factor TFIIH holo complex"/>
    <property type="evidence" value="ECO:0007669"/>
    <property type="project" value="UniProtKB-UniRule"/>
</dbReference>
<dbReference type="EMBL" id="JAEUBF010000556">
    <property type="protein sequence ID" value="KAH3677010.1"/>
    <property type="molecule type" value="Genomic_DNA"/>
</dbReference>
<dbReference type="PANTHER" id="PTHR12831">
    <property type="entry name" value="TRANSCRIPTION INITIATION FACTOR IIH TFIIH , POLYPEPTIDE 3-RELATED"/>
    <property type="match status" value="1"/>
</dbReference>
<sequence length="363" mass="40698">MDAITEKAFIKDDIGKPTTEESPSLLTIILDTNPTLWNQISNKFTLKSMIESLVIAINAHLALNNANQVAVIASHSDGARFFYPYKAKQQHSDQEQQERQDQPITQMENQQDSDGDNRSASPEIVAEKEKTKYVNHQMYRQFRLVDETFIESLFELFNGPIPNKPPQNSLSSSLTLALTYINKQQLLNSVLKARILVVNISPDEHLKYIPVMNSIFAAQKMKIPIDVCQIINDSTFLQQASDATNGVYLHIENLAGLIQYLTTTFFIDPSLRNILITPTSGNIDFRASCFLTGKVVDIGYVCSVCLCILSSIPKDNKCPACDSEFDNHVLMKLKKKPVVVKTKKKKRKLNDTPTPGVTPSPHV</sequence>
<keyword evidence="9 14" id="KW-0805">Transcription regulation</keyword>
<organism evidence="16 17">
    <name type="scientific">Wickerhamomyces mucosus</name>
    <dbReference type="NCBI Taxonomy" id="1378264"/>
    <lineage>
        <taxon>Eukaryota</taxon>
        <taxon>Fungi</taxon>
        <taxon>Dikarya</taxon>
        <taxon>Ascomycota</taxon>
        <taxon>Saccharomycotina</taxon>
        <taxon>Saccharomycetes</taxon>
        <taxon>Phaffomycetales</taxon>
        <taxon>Wickerhamomycetaceae</taxon>
        <taxon>Wickerhamomyces</taxon>
    </lineage>
</organism>
<evidence type="ECO:0000313" key="17">
    <source>
        <dbReference type="Proteomes" id="UP000769528"/>
    </source>
</evidence>
<reference evidence="16" key="2">
    <citation type="submission" date="2021-01" db="EMBL/GenBank/DDBJ databases">
        <authorList>
            <person name="Schikora-Tamarit M.A."/>
        </authorList>
    </citation>
    <scope>NUCLEOTIDE SEQUENCE</scope>
    <source>
        <strain evidence="16">CBS6341</strain>
    </source>
</reference>
<feature type="region of interest" description="Disordered" evidence="15">
    <location>
        <begin position="343"/>
        <end position="363"/>
    </location>
</feature>
<feature type="region of interest" description="Disordered" evidence="15">
    <location>
        <begin position="87"/>
        <end position="121"/>
    </location>
</feature>
<evidence type="ECO:0000256" key="10">
    <source>
        <dbReference type="ARBA" id="ARBA00023163"/>
    </source>
</evidence>
<evidence type="ECO:0000256" key="1">
    <source>
        <dbReference type="ARBA" id="ARBA00002817"/>
    </source>
</evidence>
<dbReference type="AlphaFoldDB" id="A0A9P8PSY0"/>
<evidence type="ECO:0000256" key="12">
    <source>
        <dbReference type="ARBA" id="ARBA00023242"/>
    </source>
</evidence>
<evidence type="ECO:0000256" key="15">
    <source>
        <dbReference type="SAM" id="MobiDB-lite"/>
    </source>
</evidence>
<evidence type="ECO:0000256" key="4">
    <source>
        <dbReference type="ARBA" id="ARBA00021280"/>
    </source>
</evidence>
<keyword evidence="6 14" id="KW-0227">DNA damage</keyword>
<comment type="subcellular location">
    <subcellularLocation>
        <location evidence="2 14">Nucleus</location>
    </subcellularLocation>
</comment>
<dbReference type="Pfam" id="PF03850">
    <property type="entry name" value="Tfb4"/>
    <property type="match status" value="1"/>
</dbReference>
<dbReference type="Gene3D" id="3.40.50.410">
    <property type="entry name" value="von Willebrand factor, type A domain"/>
    <property type="match status" value="1"/>
</dbReference>
<dbReference type="InterPro" id="IPR036465">
    <property type="entry name" value="vWFA_dom_sf"/>
</dbReference>
<evidence type="ECO:0000256" key="11">
    <source>
        <dbReference type="ARBA" id="ARBA00023204"/>
    </source>
</evidence>
<dbReference type="OrthoDB" id="17307at2759"/>
<evidence type="ECO:0000256" key="9">
    <source>
        <dbReference type="ARBA" id="ARBA00023015"/>
    </source>
</evidence>
<keyword evidence="10 14" id="KW-0804">Transcription</keyword>
<reference evidence="16" key="1">
    <citation type="journal article" date="2021" name="Open Biol.">
        <title>Shared evolutionary footprints suggest mitochondrial oxidative damage underlies multiple complex I losses in fungi.</title>
        <authorList>
            <person name="Schikora-Tamarit M.A."/>
            <person name="Marcet-Houben M."/>
            <person name="Nosek J."/>
            <person name="Gabaldon T."/>
        </authorList>
    </citation>
    <scope>NUCLEOTIDE SEQUENCE</scope>
    <source>
        <strain evidence="16">CBS6341</strain>
    </source>
</reference>
<keyword evidence="5 14" id="KW-0479">Metal-binding</keyword>
<accession>A0A9P8PSY0</accession>
<keyword evidence="12 14" id="KW-0539">Nucleus</keyword>
<evidence type="ECO:0000256" key="14">
    <source>
        <dbReference type="RuleBase" id="RU368090"/>
    </source>
</evidence>
<evidence type="ECO:0000256" key="5">
    <source>
        <dbReference type="ARBA" id="ARBA00022723"/>
    </source>
</evidence>
<evidence type="ECO:0000256" key="7">
    <source>
        <dbReference type="ARBA" id="ARBA00022771"/>
    </source>
</evidence>
<keyword evidence="8 14" id="KW-0862">Zinc</keyword>
<evidence type="ECO:0000256" key="8">
    <source>
        <dbReference type="ARBA" id="ARBA00022833"/>
    </source>
</evidence>
<comment type="caution">
    <text evidence="16">The sequence shown here is derived from an EMBL/GenBank/DDBJ whole genome shotgun (WGS) entry which is preliminary data.</text>
</comment>
<evidence type="ECO:0000256" key="6">
    <source>
        <dbReference type="ARBA" id="ARBA00022763"/>
    </source>
</evidence>
<feature type="compositionally biased region" description="Polar residues" evidence="15">
    <location>
        <begin position="103"/>
        <end position="112"/>
    </location>
</feature>
<evidence type="ECO:0000256" key="2">
    <source>
        <dbReference type="ARBA" id="ARBA00004123"/>
    </source>
</evidence>